<dbReference type="AlphaFoldDB" id="B8KQF0"/>
<feature type="transmembrane region" description="Helical" evidence="5">
    <location>
        <begin position="229"/>
        <end position="250"/>
    </location>
</feature>
<name>B8KQF0_9GAMM</name>
<sequence>MGVLALNRIDFNHFSGDLRGGVVAAIVALPLALAFGVASGMGPEAGLYGAICVGLMASLFGGTPTQISGPTGPMTIVAAALFTQFGDQPAIAFSVVMMAGLFQMLFGVLRMGRYINLMPYPVISGFLTGIGVVLIFMQLDPLLGFPSAGTVQNAMGRIGEHLESPNFATLGIGALAVAICFFTPARISRRLPPSLIALVVCSLVAMRVADIPSLGPISVTLPDLVPPTIKIGLLGQMLSTALVLAALGAIDSLLTAQAADSATATLHDPDKELVGQGIGNLFAGVMGGIPGAGATIRTLANIEAGGRGVLSGVVHSLVLIAALLMAAPLIATIPNAALAGILLRVGFNVIDWRSLKRIARLPRADQVLMSTSFLLTITVDVVTAAGMGIILASLTFVKQAADIQAESIEAISDPEQLGIFDTESRELFREISPCTRFLYLSGLMSFGVANEMSKRFARLGDYDILMMDLTDVPHIDGSAGLALESAIQRALDANREVFLIGMRYRVARVLGQLGSLDRVKETQRFLSRREALEAAAVMIRAREKS</sequence>
<dbReference type="InterPro" id="IPR001902">
    <property type="entry name" value="SLC26A/SulP_fam"/>
</dbReference>
<dbReference type="RefSeq" id="WP_009020704.1">
    <property type="nucleotide sequence ID" value="NZ_DS999411.1"/>
</dbReference>
<feature type="transmembrane region" description="Helical" evidence="5">
    <location>
        <begin position="45"/>
        <end position="63"/>
    </location>
</feature>
<feature type="transmembrane region" description="Helical" evidence="5">
    <location>
        <begin position="120"/>
        <end position="139"/>
    </location>
</feature>
<feature type="transmembrane region" description="Helical" evidence="5">
    <location>
        <begin position="309"/>
        <end position="330"/>
    </location>
</feature>
<keyword evidence="8" id="KW-1185">Reference proteome</keyword>
<dbReference type="InterPro" id="IPR036513">
    <property type="entry name" value="STAS_dom_sf"/>
</dbReference>
<dbReference type="Gene3D" id="3.30.750.24">
    <property type="entry name" value="STAS domain"/>
    <property type="match status" value="1"/>
</dbReference>
<evidence type="ECO:0000256" key="4">
    <source>
        <dbReference type="ARBA" id="ARBA00023136"/>
    </source>
</evidence>
<feature type="transmembrane region" description="Helical" evidence="5">
    <location>
        <begin position="373"/>
        <end position="397"/>
    </location>
</feature>
<dbReference type="Proteomes" id="UP000004699">
    <property type="component" value="Unassembled WGS sequence"/>
</dbReference>
<dbReference type="GO" id="GO:0055085">
    <property type="term" value="P:transmembrane transport"/>
    <property type="evidence" value="ECO:0007669"/>
    <property type="project" value="InterPro"/>
</dbReference>
<dbReference type="PROSITE" id="PS50801">
    <property type="entry name" value="STAS"/>
    <property type="match status" value="1"/>
</dbReference>
<evidence type="ECO:0000256" key="3">
    <source>
        <dbReference type="ARBA" id="ARBA00022989"/>
    </source>
</evidence>
<dbReference type="PANTHER" id="PTHR11814">
    <property type="entry name" value="SULFATE TRANSPORTER"/>
    <property type="match status" value="1"/>
</dbReference>
<dbReference type="SUPFAM" id="SSF52091">
    <property type="entry name" value="SpoIIaa-like"/>
    <property type="match status" value="1"/>
</dbReference>
<comment type="subcellular location">
    <subcellularLocation>
        <location evidence="1">Membrane</location>
        <topology evidence="1">Multi-pass membrane protein</topology>
    </subcellularLocation>
</comment>
<dbReference type="GO" id="GO:0016020">
    <property type="term" value="C:membrane"/>
    <property type="evidence" value="ECO:0007669"/>
    <property type="project" value="UniProtKB-SubCell"/>
</dbReference>
<feature type="transmembrane region" description="Helical" evidence="5">
    <location>
        <begin position="20"/>
        <end position="38"/>
    </location>
</feature>
<dbReference type="eggNOG" id="COG0659">
    <property type="taxonomic scope" value="Bacteria"/>
</dbReference>
<reference evidence="8" key="1">
    <citation type="journal article" date="2013" name="BMC Microbiol.">
        <title>Taxonomy and evolution of bacteriochlorophyll a-containing members of the OM60/NOR5 clade of marine gammaproteobacteria: description of Luminiphilus syltensis gen. nov., sp. nov., reclassification of Haliea rubra as Pseudohaliea rubra gen. nov., comb. nov., and emendation of Chromatocurvus halotolerans.</title>
        <authorList>
            <person name="Spring S."/>
            <person name="Riedel T."/>
            <person name="Sproer C."/>
            <person name="Yan S."/>
            <person name="Harder J."/>
            <person name="Fuchs B.M."/>
        </authorList>
    </citation>
    <scope>NUCLEOTIDE SEQUENCE [LARGE SCALE GENOMIC DNA]</scope>
    <source>
        <strain evidence="8">NOR51-B</strain>
    </source>
</reference>
<feature type="transmembrane region" description="Helical" evidence="5">
    <location>
        <begin position="167"/>
        <end position="184"/>
    </location>
</feature>
<keyword evidence="4 5" id="KW-0472">Membrane</keyword>
<feature type="transmembrane region" description="Helical" evidence="5">
    <location>
        <begin position="90"/>
        <end position="108"/>
    </location>
</feature>
<dbReference type="Pfam" id="PF00916">
    <property type="entry name" value="Sulfate_transp"/>
    <property type="match status" value="1"/>
</dbReference>
<organism evidence="7 8">
    <name type="scientific">Luminiphilus syltensis NOR5-1B</name>
    <dbReference type="NCBI Taxonomy" id="565045"/>
    <lineage>
        <taxon>Bacteria</taxon>
        <taxon>Pseudomonadati</taxon>
        <taxon>Pseudomonadota</taxon>
        <taxon>Gammaproteobacteria</taxon>
        <taxon>Cellvibrionales</taxon>
        <taxon>Halieaceae</taxon>
        <taxon>Luminiphilus</taxon>
    </lineage>
</organism>
<dbReference type="EMBL" id="DS999411">
    <property type="protein sequence ID" value="EED35959.1"/>
    <property type="molecule type" value="Genomic_DNA"/>
</dbReference>
<dbReference type="STRING" id="565045.NOR51B_1907"/>
<feature type="transmembrane region" description="Helical" evidence="5">
    <location>
        <begin position="191"/>
        <end position="209"/>
    </location>
</feature>
<keyword evidence="2 5" id="KW-0812">Transmembrane</keyword>
<evidence type="ECO:0000256" key="5">
    <source>
        <dbReference type="SAM" id="Phobius"/>
    </source>
</evidence>
<proteinExistence type="predicted"/>
<evidence type="ECO:0000313" key="7">
    <source>
        <dbReference type="EMBL" id="EED35959.1"/>
    </source>
</evidence>
<protein>
    <submittedName>
        <fullName evidence="7">Permease protein of sulfate transporter</fullName>
    </submittedName>
</protein>
<accession>B8KQF0</accession>
<dbReference type="Pfam" id="PF01740">
    <property type="entry name" value="STAS"/>
    <property type="match status" value="1"/>
</dbReference>
<evidence type="ECO:0000256" key="1">
    <source>
        <dbReference type="ARBA" id="ARBA00004141"/>
    </source>
</evidence>
<evidence type="ECO:0000313" key="8">
    <source>
        <dbReference type="Proteomes" id="UP000004699"/>
    </source>
</evidence>
<feature type="domain" description="STAS" evidence="6">
    <location>
        <begin position="438"/>
        <end position="535"/>
    </location>
</feature>
<evidence type="ECO:0000259" key="6">
    <source>
        <dbReference type="PROSITE" id="PS50801"/>
    </source>
</evidence>
<dbReference type="OrthoDB" id="9769739at2"/>
<evidence type="ECO:0000256" key="2">
    <source>
        <dbReference type="ARBA" id="ARBA00022692"/>
    </source>
</evidence>
<dbReference type="CDD" id="cd07042">
    <property type="entry name" value="STAS_SulP_like_sulfate_transporter"/>
    <property type="match status" value="1"/>
</dbReference>
<keyword evidence="3 5" id="KW-1133">Transmembrane helix</keyword>
<dbReference type="InterPro" id="IPR002645">
    <property type="entry name" value="STAS_dom"/>
</dbReference>
<gene>
    <name evidence="7" type="ORF">NOR51B_1907</name>
</gene>
<dbReference type="InterPro" id="IPR011547">
    <property type="entry name" value="SLC26A/SulP_dom"/>
</dbReference>
<dbReference type="HOGENOM" id="CLU_003182_13_1_6"/>